<reference evidence="2" key="1">
    <citation type="submission" date="2021-02" db="EMBL/GenBank/DDBJ databases">
        <authorList>
            <person name="Dougan E. K."/>
            <person name="Rhodes N."/>
            <person name="Thang M."/>
            <person name="Chan C."/>
        </authorList>
    </citation>
    <scope>NUCLEOTIDE SEQUENCE</scope>
</reference>
<feature type="region of interest" description="Disordered" evidence="1">
    <location>
        <begin position="341"/>
        <end position="403"/>
    </location>
</feature>
<dbReference type="AlphaFoldDB" id="A0A813E180"/>
<gene>
    <name evidence="2" type="ORF">PGLA1383_LOCUS11183</name>
</gene>
<feature type="compositionally biased region" description="Low complexity" evidence="1">
    <location>
        <begin position="248"/>
        <end position="270"/>
    </location>
</feature>
<feature type="region of interest" description="Disordered" evidence="1">
    <location>
        <begin position="239"/>
        <end position="278"/>
    </location>
</feature>
<keyword evidence="3" id="KW-1185">Reference proteome</keyword>
<name>A0A813E180_POLGL</name>
<evidence type="ECO:0000313" key="3">
    <source>
        <dbReference type="Proteomes" id="UP000654075"/>
    </source>
</evidence>
<feature type="compositionally biased region" description="Pro residues" evidence="1">
    <location>
        <begin position="71"/>
        <end position="80"/>
    </location>
</feature>
<proteinExistence type="predicted"/>
<protein>
    <submittedName>
        <fullName evidence="2">Uncharacterized protein</fullName>
    </submittedName>
</protein>
<evidence type="ECO:0000256" key="1">
    <source>
        <dbReference type="SAM" id="MobiDB-lite"/>
    </source>
</evidence>
<feature type="compositionally biased region" description="Polar residues" evidence="1">
    <location>
        <begin position="437"/>
        <end position="448"/>
    </location>
</feature>
<feature type="region of interest" description="Disordered" evidence="1">
    <location>
        <begin position="428"/>
        <end position="459"/>
    </location>
</feature>
<organism evidence="2 3">
    <name type="scientific">Polarella glacialis</name>
    <name type="common">Dinoflagellate</name>
    <dbReference type="NCBI Taxonomy" id="89957"/>
    <lineage>
        <taxon>Eukaryota</taxon>
        <taxon>Sar</taxon>
        <taxon>Alveolata</taxon>
        <taxon>Dinophyceae</taxon>
        <taxon>Suessiales</taxon>
        <taxon>Suessiaceae</taxon>
        <taxon>Polarella</taxon>
    </lineage>
</organism>
<sequence length="517" mass="53732">MAVSSSSVRAPPPSPRLSLILDLPGSCASRPGSASPSRLLGQLQEAGPRTLPLRRPLTASCARLLDSLPVAPQPNGPRPNGPAAMRGGALGRRKSRSQVGSGLTVAHAAYTAAVATGGLACSPAANRSSVQSTHGKTAVRDGAAVAGVDRSLAALDSQGSMLELAGVSLTDGSLNISLLCASADSLGTTSNWPASRASPVKPLEPLLSRLGGGKRNIPRKEAAPFISSLLQERMFPFAQPEKQKHKQQQQQQQQEQKLRKQQQQQQQQQQRLRRDSSWSADLARADETNTFAAAAGRSFGGASSSSATGYASITKVPGGWSVAPSADVGTADQAHPQLRQGQLAGPDATDPSMNPEPKTDAAESLVENTGEETTLQLDTRELDSSSAEDQACASEQWPDSLDKEKPRSELLMVALAAAIGFDLGATPKGHSGAGGKSKTQVLQASASAGSLLPSKRNTAPRMPSRFLPYALGAPFPDAPATMCGISTLLAVRRAAWEKSGLVDSGLVDSTLVRKGSK</sequence>
<dbReference type="Proteomes" id="UP000654075">
    <property type="component" value="Unassembled WGS sequence"/>
</dbReference>
<accession>A0A813E180</accession>
<comment type="caution">
    <text evidence="2">The sequence shown here is derived from an EMBL/GenBank/DDBJ whole genome shotgun (WGS) entry which is preliminary data.</text>
</comment>
<dbReference type="EMBL" id="CAJNNV010005728">
    <property type="protein sequence ID" value="CAE8592531.1"/>
    <property type="molecule type" value="Genomic_DNA"/>
</dbReference>
<evidence type="ECO:0000313" key="2">
    <source>
        <dbReference type="EMBL" id="CAE8592531.1"/>
    </source>
</evidence>
<feature type="region of interest" description="Disordered" evidence="1">
    <location>
        <begin position="68"/>
        <end position="98"/>
    </location>
</feature>